<dbReference type="Proteomes" id="UP000615446">
    <property type="component" value="Unassembled WGS sequence"/>
</dbReference>
<evidence type="ECO:0000259" key="2">
    <source>
        <dbReference type="Pfam" id="PF01764"/>
    </source>
</evidence>
<sequence length="617" mass="71723">MAVAIEVKDEKIMIPHDWSDEKILMDYRIEDLFYGHHSGLPLDGVGSIFRPAGHSAYFLYIIRVIKYLYVAIYMDWTIIFRHPVNFFLLVTFFSVSIGLLFSAGIFLSILSFYRCFCPKQSNPVIESWMGVSSKTEDDLRNDLIEGMKLLGNHKEETRPLDYNLIIKNEKKIGALGEKGNLKRISKLKALLFFSTLVYKRETKITPIIQGCVRKLKSKLTYDDKDDQKVYKYVYEKLDRYDRKHEKEKGNEKYYNNNNSYNNSIEDNINILNNNISNNIINNIYNFISYTSNINDHLYTFENIENKIRNMIGKDEEAIKEQIKDFDLNFTSISELNTSDGGSFCGMFWSEKENFIIVSFKGTTPTNFAEWLGNLTFQCVDARNYLFGQVHRGFYSYLFPIDEESAGKNYPCQKIIDAINCKATTLKNKNGKKVNLWITGHSLGGALATLFYARLLNINYSHESWELQGAVTFASPAVGDINFATQLASLINDPRNLAKPLWRIVLNDDMVPKMPYRACNKRMRKYGYHYNVLMNYAQVGDKVTFYGGDRDPTSIKEFFNNEIVTDNNIDEHVNRLKSYCKQYCKEKKFTFYSNFGFRHGSSKYFKTLIDYEKKISKK</sequence>
<evidence type="ECO:0000313" key="4">
    <source>
        <dbReference type="EMBL" id="GES97085.1"/>
    </source>
</evidence>
<dbReference type="CDD" id="cd00519">
    <property type="entry name" value="Lipase_3"/>
    <property type="match status" value="1"/>
</dbReference>
<dbReference type="InterPro" id="IPR029058">
    <property type="entry name" value="AB_hydrolase_fold"/>
</dbReference>
<dbReference type="AlphaFoldDB" id="A0A2Z6S979"/>
<keyword evidence="4" id="KW-0378">Hydrolase</keyword>
<dbReference type="EMBL" id="BLAL01000255">
    <property type="protein sequence ID" value="GES97085.1"/>
    <property type="molecule type" value="Genomic_DNA"/>
</dbReference>
<name>A0A2Z6S979_9GLOM</name>
<dbReference type="Gene3D" id="3.40.50.1820">
    <property type="entry name" value="alpha/beta hydrolase"/>
    <property type="match status" value="1"/>
</dbReference>
<dbReference type="PANTHER" id="PTHR45856:SF24">
    <property type="entry name" value="FUNGAL LIPASE-LIKE DOMAIN-CONTAINING PROTEIN"/>
    <property type="match status" value="1"/>
</dbReference>
<dbReference type="Proteomes" id="UP000247702">
    <property type="component" value="Unassembled WGS sequence"/>
</dbReference>
<dbReference type="InterPro" id="IPR002921">
    <property type="entry name" value="Fungal_lipase-type"/>
</dbReference>
<dbReference type="Pfam" id="PF01764">
    <property type="entry name" value="Lipase_3"/>
    <property type="match status" value="1"/>
</dbReference>
<dbReference type="PANTHER" id="PTHR45856">
    <property type="entry name" value="ALPHA/BETA-HYDROLASES SUPERFAMILY PROTEIN"/>
    <property type="match status" value="1"/>
</dbReference>
<keyword evidence="5" id="KW-1185">Reference proteome</keyword>
<evidence type="ECO:0000313" key="5">
    <source>
        <dbReference type="Proteomes" id="UP000247702"/>
    </source>
</evidence>
<organism evidence="3 5">
    <name type="scientific">Rhizophagus clarus</name>
    <dbReference type="NCBI Taxonomy" id="94130"/>
    <lineage>
        <taxon>Eukaryota</taxon>
        <taxon>Fungi</taxon>
        <taxon>Fungi incertae sedis</taxon>
        <taxon>Mucoromycota</taxon>
        <taxon>Glomeromycotina</taxon>
        <taxon>Glomeromycetes</taxon>
        <taxon>Glomerales</taxon>
        <taxon>Glomeraceae</taxon>
        <taxon>Rhizophagus</taxon>
    </lineage>
</organism>
<keyword evidence="1" id="KW-0472">Membrane</keyword>
<feature type="domain" description="Fungal lipase-type" evidence="2">
    <location>
        <begin position="356"/>
        <end position="515"/>
    </location>
</feature>
<reference evidence="4" key="2">
    <citation type="submission" date="2019-10" db="EMBL/GenBank/DDBJ databases">
        <title>Conservation and host-specific expression of non-tandemly repeated heterogenous ribosome RNA gene in arbuscular mycorrhizal fungi.</title>
        <authorList>
            <person name="Maeda T."/>
            <person name="Kobayashi Y."/>
            <person name="Nakagawa T."/>
            <person name="Ezawa T."/>
            <person name="Yamaguchi K."/>
            <person name="Bino T."/>
            <person name="Nishimoto Y."/>
            <person name="Shigenobu S."/>
            <person name="Kawaguchi M."/>
        </authorList>
    </citation>
    <scope>NUCLEOTIDE SEQUENCE</scope>
    <source>
        <strain evidence="4">HR1</strain>
    </source>
</reference>
<proteinExistence type="predicted"/>
<evidence type="ECO:0000256" key="1">
    <source>
        <dbReference type="SAM" id="Phobius"/>
    </source>
</evidence>
<feature type="transmembrane region" description="Helical" evidence="1">
    <location>
        <begin position="86"/>
        <end position="113"/>
    </location>
</feature>
<keyword evidence="1" id="KW-1133">Transmembrane helix</keyword>
<keyword evidence="1" id="KW-0812">Transmembrane</keyword>
<evidence type="ECO:0000313" key="3">
    <source>
        <dbReference type="EMBL" id="GBC06020.1"/>
    </source>
</evidence>
<dbReference type="EMBL" id="BEXD01004045">
    <property type="protein sequence ID" value="GBC06020.1"/>
    <property type="molecule type" value="Genomic_DNA"/>
</dbReference>
<dbReference type="GO" id="GO:0006629">
    <property type="term" value="P:lipid metabolic process"/>
    <property type="evidence" value="ECO:0007669"/>
    <property type="project" value="InterPro"/>
</dbReference>
<dbReference type="STRING" id="94130.A0A2Z6S979"/>
<feature type="transmembrane region" description="Helical" evidence="1">
    <location>
        <begin position="57"/>
        <end position="74"/>
    </location>
</feature>
<comment type="caution">
    <text evidence="3">The sequence shown here is derived from an EMBL/GenBank/DDBJ whole genome shotgun (WGS) entry which is preliminary data.</text>
</comment>
<reference evidence="3 5" key="1">
    <citation type="submission" date="2017-11" db="EMBL/GenBank/DDBJ databases">
        <title>The genome of Rhizophagus clarus HR1 reveals common genetic basis of auxotrophy among arbuscular mycorrhizal fungi.</title>
        <authorList>
            <person name="Kobayashi Y."/>
        </authorList>
    </citation>
    <scope>NUCLEOTIDE SEQUENCE [LARGE SCALE GENOMIC DNA]</scope>
    <source>
        <strain evidence="3 5">HR1</strain>
    </source>
</reference>
<dbReference type="SUPFAM" id="SSF53474">
    <property type="entry name" value="alpha/beta-Hydrolases"/>
    <property type="match status" value="1"/>
</dbReference>
<gene>
    <name evidence="4" type="ORF">RCL2_002367200</name>
    <name evidence="3" type="ORF">RclHR1_06570004</name>
</gene>
<accession>A0A2Z6S979</accession>
<dbReference type="InterPro" id="IPR051218">
    <property type="entry name" value="Sec_MonoDiacylglyc_Lipase"/>
</dbReference>
<dbReference type="OrthoDB" id="426718at2759"/>
<dbReference type="GO" id="GO:0016787">
    <property type="term" value="F:hydrolase activity"/>
    <property type="evidence" value="ECO:0007669"/>
    <property type="project" value="UniProtKB-KW"/>
</dbReference>
<protein>
    <submittedName>
        <fullName evidence="4">Alpha/beta hydrolase protein</fullName>
    </submittedName>
</protein>